<evidence type="ECO:0000259" key="8">
    <source>
        <dbReference type="PROSITE" id="PS01033"/>
    </source>
</evidence>
<dbReference type="GO" id="GO:0005344">
    <property type="term" value="F:oxygen carrier activity"/>
    <property type="evidence" value="ECO:0007669"/>
    <property type="project" value="UniProtKB-KW"/>
</dbReference>
<dbReference type="InterPro" id="IPR012292">
    <property type="entry name" value="Globin/Proto"/>
</dbReference>
<dbReference type="SUPFAM" id="SSF46458">
    <property type="entry name" value="Globin-like"/>
    <property type="match status" value="1"/>
</dbReference>
<dbReference type="InterPro" id="IPR009050">
    <property type="entry name" value="Globin-like_sf"/>
</dbReference>
<dbReference type="GO" id="GO:0046872">
    <property type="term" value="F:metal ion binding"/>
    <property type="evidence" value="ECO:0007669"/>
    <property type="project" value="UniProtKB-KW"/>
</dbReference>
<dbReference type="PANTHER" id="PTHR46458:SF1">
    <property type="entry name" value="GEO09476P1"/>
    <property type="match status" value="1"/>
</dbReference>
<dbReference type="PANTHER" id="PTHR46458">
    <property type="entry name" value="BLR2807 PROTEIN"/>
    <property type="match status" value="1"/>
</dbReference>
<evidence type="ECO:0000256" key="2">
    <source>
        <dbReference type="ARBA" id="ARBA00022617"/>
    </source>
</evidence>
<feature type="compositionally biased region" description="Polar residues" evidence="7">
    <location>
        <begin position="71"/>
        <end position="85"/>
    </location>
</feature>
<keyword evidence="3 6" id="KW-0561">Oxygen transport</keyword>
<keyword evidence="5" id="KW-0408">Iron</keyword>
<organism evidence="9 10">
    <name type="scientific">Brachionus plicatilis</name>
    <name type="common">Marine rotifer</name>
    <name type="synonym">Brachionus muelleri</name>
    <dbReference type="NCBI Taxonomy" id="10195"/>
    <lineage>
        <taxon>Eukaryota</taxon>
        <taxon>Metazoa</taxon>
        <taxon>Spiralia</taxon>
        <taxon>Gnathifera</taxon>
        <taxon>Rotifera</taxon>
        <taxon>Eurotatoria</taxon>
        <taxon>Monogononta</taxon>
        <taxon>Pseudotrocha</taxon>
        <taxon>Ploima</taxon>
        <taxon>Brachionidae</taxon>
        <taxon>Brachionus</taxon>
    </lineage>
</organism>
<feature type="region of interest" description="Disordered" evidence="7">
    <location>
        <begin position="71"/>
        <end position="93"/>
    </location>
</feature>
<keyword evidence="10" id="KW-1185">Reference proteome</keyword>
<evidence type="ECO:0000313" key="9">
    <source>
        <dbReference type="EMBL" id="RNA19008.1"/>
    </source>
</evidence>
<dbReference type="InterPro" id="IPR000971">
    <property type="entry name" value="Globin"/>
</dbReference>
<dbReference type="Pfam" id="PF00042">
    <property type="entry name" value="Globin"/>
    <property type="match status" value="1"/>
</dbReference>
<dbReference type="OrthoDB" id="436496at2759"/>
<comment type="caution">
    <text evidence="9">The sequence shown here is derived from an EMBL/GenBank/DDBJ whole genome shotgun (WGS) entry which is preliminary data.</text>
</comment>
<protein>
    <submittedName>
        <fullName evidence="9">Neuroglobin-like</fullName>
    </submittedName>
</protein>
<gene>
    <name evidence="9" type="ORF">BpHYR1_034629</name>
</gene>
<dbReference type="STRING" id="10195.A0A3M7R6Y3"/>
<dbReference type="Proteomes" id="UP000276133">
    <property type="component" value="Unassembled WGS sequence"/>
</dbReference>
<reference evidence="9 10" key="1">
    <citation type="journal article" date="2018" name="Sci. Rep.">
        <title>Genomic signatures of local adaptation to the degree of environmental predictability in rotifers.</title>
        <authorList>
            <person name="Franch-Gras L."/>
            <person name="Hahn C."/>
            <person name="Garcia-Roger E.M."/>
            <person name="Carmona M.J."/>
            <person name="Serra M."/>
            <person name="Gomez A."/>
        </authorList>
    </citation>
    <scope>NUCLEOTIDE SEQUENCE [LARGE SCALE GENOMIC DNA]</scope>
    <source>
        <strain evidence="9">HYR1</strain>
    </source>
</reference>
<evidence type="ECO:0000256" key="5">
    <source>
        <dbReference type="ARBA" id="ARBA00023004"/>
    </source>
</evidence>
<feature type="region of interest" description="Disordered" evidence="7">
    <location>
        <begin position="1"/>
        <end position="20"/>
    </location>
</feature>
<dbReference type="Gene3D" id="1.10.490.10">
    <property type="entry name" value="Globins"/>
    <property type="match status" value="1"/>
</dbReference>
<evidence type="ECO:0000256" key="1">
    <source>
        <dbReference type="ARBA" id="ARBA00022448"/>
    </source>
</evidence>
<name>A0A3M7R6Y3_BRAPC</name>
<keyword evidence="2 6" id="KW-0349">Heme</keyword>
<evidence type="ECO:0000256" key="7">
    <source>
        <dbReference type="SAM" id="MobiDB-lite"/>
    </source>
</evidence>
<accession>A0A3M7R6Y3</accession>
<evidence type="ECO:0000313" key="10">
    <source>
        <dbReference type="Proteomes" id="UP000276133"/>
    </source>
</evidence>
<sequence length="370" mass="43313">MGQKNSRVDNSAFAPETAATKENEVNNFSVNLDFPLKESNDIQPDYHKKFSLRKNDNKIVEVLKKNASETFSGKSTYPRSKSSAYPENRLNESQVPAKKSFVNNFYLFLNKNNSYWNNMNQNISVSYYMPDHRIESNGSSQIVKRSKSIPEITESAVSKLDIYQKDEFSELEINTIKLAYKFIKDDLNSVGVIAFMKSFETLPDIKDKFDAFKFLPIDELSKSHALRTHSKKVMNIIDQFVDALETGQLDQMKNKLFHLGERHHIYRAKKEYFSIIEFQFINAIRPILTKNLQIIQKNQLIEINEEFAVAFDDRFLNSSEDDLYIDTYLNNDEVFRAFELIKLMWHKIFEVIRFYMDMGMDSFESKIKQS</sequence>
<dbReference type="EMBL" id="REGN01004122">
    <property type="protein sequence ID" value="RNA19008.1"/>
    <property type="molecule type" value="Genomic_DNA"/>
</dbReference>
<dbReference type="InterPro" id="IPR050532">
    <property type="entry name" value="Globin-like_OT"/>
</dbReference>
<keyword evidence="1 6" id="KW-0813">Transport</keyword>
<comment type="similarity">
    <text evidence="6">Belongs to the globin family.</text>
</comment>
<dbReference type="AlphaFoldDB" id="A0A3M7R6Y3"/>
<feature type="domain" description="Globin" evidence="8">
    <location>
        <begin position="167"/>
        <end position="361"/>
    </location>
</feature>
<proteinExistence type="inferred from homology"/>
<evidence type="ECO:0000256" key="3">
    <source>
        <dbReference type="ARBA" id="ARBA00022621"/>
    </source>
</evidence>
<keyword evidence="4" id="KW-0479">Metal-binding</keyword>
<dbReference type="PROSITE" id="PS01033">
    <property type="entry name" value="GLOBIN"/>
    <property type="match status" value="1"/>
</dbReference>
<evidence type="ECO:0000256" key="6">
    <source>
        <dbReference type="RuleBase" id="RU000356"/>
    </source>
</evidence>
<dbReference type="GO" id="GO:0020037">
    <property type="term" value="F:heme binding"/>
    <property type="evidence" value="ECO:0007669"/>
    <property type="project" value="InterPro"/>
</dbReference>
<dbReference type="GO" id="GO:0019825">
    <property type="term" value="F:oxygen binding"/>
    <property type="evidence" value="ECO:0007669"/>
    <property type="project" value="InterPro"/>
</dbReference>
<evidence type="ECO:0000256" key="4">
    <source>
        <dbReference type="ARBA" id="ARBA00022723"/>
    </source>
</evidence>